<dbReference type="AlphaFoldDB" id="A0A1I3KRZ7"/>
<sequence length="47" mass="5380">MTSCILKSFIRFSEDLENFWNGLGSGQQSPHLLNFRLFNQGKKCSSL</sequence>
<organism evidence="1 2">
    <name type="scientific">Planctomicrobium piriforme</name>
    <dbReference type="NCBI Taxonomy" id="1576369"/>
    <lineage>
        <taxon>Bacteria</taxon>
        <taxon>Pseudomonadati</taxon>
        <taxon>Planctomycetota</taxon>
        <taxon>Planctomycetia</taxon>
        <taxon>Planctomycetales</taxon>
        <taxon>Planctomycetaceae</taxon>
        <taxon>Planctomicrobium</taxon>
    </lineage>
</organism>
<dbReference type="EMBL" id="FOQD01000012">
    <property type="protein sequence ID" value="SFI75301.1"/>
    <property type="molecule type" value="Genomic_DNA"/>
</dbReference>
<reference evidence="2" key="1">
    <citation type="submission" date="2016-10" db="EMBL/GenBank/DDBJ databases">
        <authorList>
            <person name="Varghese N."/>
            <person name="Submissions S."/>
        </authorList>
    </citation>
    <scope>NUCLEOTIDE SEQUENCE [LARGE SCALE GENOMIC DNA]</scope>
    <source>
        <strain evidence="2">DSM 26348</strain>
    </source>
</reference>
<keyword evidence="2" id="KW-1185">Reference proteome</keyword>
<evidence type="ECO:0000313" key="1">
    <source>
        <dbReference type="EMBL" id="SFI75301.1"/>
    </source>
</evidence>
<accession>A0A1I3KRZ7</accession>
<dbReference type="Proteomes" id="UP000199518">
    <property type="component" value="Unassembled WGS sequence"/>
</dbReference>
<gene>
    <name evidence="1" type="ORF">SAMN05421753_11227</name>
</gene>
<evidence type="ECO:0000313" key="2">
    <source>
        <dbReference type="Proteomes" id="UP000199518"/>
    </source>
</evidence>
<proteinExistence type="predicted"/>
<name>A0A1I3KRZ7_9PLAN</name>
<protein>
    <submittedName>
        <fullName evidence="1">Uncharacterized protein</fullName>
    </submittedName>
</protein>